<evidence type="ECO:0000313" key="1">
    <source>
        <dbReference type="EMBL" id="TSE03482.1"/>
    </source>
</evidence>
<name>A0A554VB15_9FLAO</name>
<proteinExistence type="predicted"/>
<gene>
    <name evidence="1" type="ORF">FOF46_29125</name>
</gene>
<keyword evidence="2" id="KW-1185">Reference proteome</keyword>
<comment type="caution">
    <text evidence="1">The sequence shown here is derived from an EMBL/GenBank/DDBJ whole genome shotgun (WGS) entry which is preliminary data.</text>
</comment>
<sequence>MAKDFHTIGGKFQYHYHFIESGKFTKGHLSPSLLKQNGYKFNDLWQGLPDVRWKKSPATARVPLVASKIGGQE</sequence>
<accession>A0A554VB15</accession>
<dbReference type="AlphaFoldDB" id="A0A554VB15"/>
<organism evidence="1 2">
    <name type="scientific">Aquimarina algiphila</name>
    <dbReference type="NCBI Taxonomy" id="2047982"/>
    <lineage>
        <taxon>Bacteria</taxon>
        <taxon>Pseudomonadati</taxon>
        <taxon>Bacteroidota</taxon>
        <taxon>Flavobacteriia</taxon>
        <taxon>Flavobacteriales</taxon>
        <taxon>Flavobacteriaceae</taxon>
        <taxon>Aquimarina</taxon>
    </lineage>
</organism>
<evidence type="ECO:0000313" key="2">
    <source>
        <dbReference type="Proteomes" id="UP000318833"/>
    </source>
</evidence>
<dbReference type="RefSeq" id="WP_143918967.1">
    <property type="nucleotide sequence ID" value="NZ_CANMIK010000103.1"/>
</dbReference>
<reference evidence="1 2" key="1">
    <citation type="submission" date="2019-07" db="EMBL/GenBank/DDBJ databases">
        <title>The draft genome sequence of Aquimarina algiphila M91.</title>
        <authorList>
            <person name="Meng X."/>
        </authorList>
    </citation>
    <scope>NUCLEOTIDE SEQUENCE [LARGE SCALE GENOMIC DNA]</scope>
    <source>
        <strain evidence="1 2">M91</strain>
    </source>
</reference>
<dbReference type="Proteomes" id="UP000318833">
    <property type="component" value="Unassembled WGS sequence"/>
</dbReference>
<protein>
    <submittedName>
        <fullName evidence="1">Uncharacterized protein</fullName>
    </submittedName>
</protein>
<dbReference type="EMBL" id="VLNR01000108">
    <property type="protein sequence ID" value="TSE03482.1"/>
    <property type="molecule type" value="Genomic_DNA"/>
</dbReference>